<dbReference type="Proteomes" id="UP000198407">
    <property type="component" value="Unassembled WGS sequence"/>
</dbReference>
<dbReference type="Gene3D" id="3.40.50.11190">
    <property type="match status" value="1"/>
</dbReference>
<dbReference type="GO" id="GO:0016758">
    <property type="term" value="F:hexosyltransferase activity"/>
    <property type="evidence" value="ECO:0007669"/>
    <property type="project" value="InterPro"/>
</dbReference>
<dbReference type="NCBIfam" id="TIGR03590">
    <property type="entry name" value="PseG"/>
    <property type="match status" value="1"/>
</dbReference>
<dbReference type="PANTHER" id="PTHR21015:SF22">
    <property type="entry name" value="GLYCOSYLTRANSFERASE"/>
    <property type="match status" value="1"/>
</dbReference>
<organism evidence="4 5">
    <name type="scientific">Pseudomonas japonica</name>
    <dbReference type="NCBI Taxonomy" id="256466"/>
    <lineage>
        <taxon>Bacteria</taxon>
        <taxon>Pseudomonadati</taxon>
        <taxon>Pseudomonadota</taxon>
        <taxon>Gammaproteobacteria</taxon>
        <taxon>Pseudomonadales</taxon>
        <taxon>Pseudomonadaceae</taxon>
        <taxon>Pseudomonas</taxon>
    </lineage>
</organism>
<dbReference type="Pfam" id="PF04101">
    <property type="entry name" value="Glyco_tran_28_C"/>
    <property type="match status" value="1"/>
</dbReference>
<dbReference type="RefSeq" id="WP_084702703.1">
    <property type="nucleotide sequence ID" value="NZ_FZOL01000006.1"/>
</dbReference>
<feature type="active site" description="Proton acceptor" evidence="1">
    <location>
        <position position="17"/>
    </location>
</feature>
<dbReference type="GO" id="GO:0016787">
    <property type="term" value="F:hydrolase activity"/>
    <property type="evidence" value="ECO:0007669"/>
    <property type="project" value="UniProtKB-KW"/>
</dbReference>
<evidence type="ECO:0000256" key="1">
    <source>
        <dbReference type="PIRSR" id="PIRSR620023-1"/>
    </source>
</evidence>
<keyword evidence="5" id="KW-1185">Reference proteome</keyword>
<name>A0A239DJB3_9PSED</name>
<dbReference type="SUPFAM" id="SSF53756">
    <property type="entry name" value="UDP-Glycosyltransferase/glycogen phosphorylase"/>
    <property type="match status" value="1"/>
</dbReference>
<accession>A0A239DJB3</accession>
<keyword evidence="4" id="KW-0378">Hydrolase</keyword>
<dbReference type="PANTHER" id="PTHR21015">
    <property type="entry name" value="UDP-N-ACETYLGLUCOSAMINE--N-ACETYLMURAMYL-(PENTAPEPTIDE) PYROPHOSPHORYL-UNDECAPRENOL N-ACETYLGLUCOSAMINE TRANSFERASE 1"/>
    <property type="match status" value="1"/>
</dbReference>
<proteinExistence type="predicted"/>
<evidence type="ECO:0000259" key="3">
    <source>
        <dbReference type="Pfam" id="PF04101"/>
    </source>
</evidence>
<dbReference type="OrthoDB" id="9788924at2"/>
<feature type="domain" description="Glycosyl transferase family 28 C-terminal" evidence="3">
    <location>
        <begin position="221"/>
        <end position="309"/>
    </location>
</feature>
<evidence type="ECO:0000313" key="5">
    <source>
        <dbReference type="Proteomes" id="UP000198407"/>
    </source>
</evidence>
<dbReference type="InterPro" id="IPR007235">
    <property type="entry name" value="Glyco_trans_28_C"/>
</dbReference>
<sequence>MNLLFRVDAGSSLGIGHVARCLTLAAELVACGAKVAFACRELVGHQMARIAAAGHEVFALSPDTADEMLALRAVLPQGAFFDWIVVDHYQLDATWETAARQWARRIMAIDDLADRPHACDLLLDQNFTASAALYQALLPGTCHLLAGPRYALLRPAFRREREATAETARRVLVSFGGFDQAGMTLKTLRALAGIERVAVQCIAGQASADLAALRALVEQQPGWQLLAFVDDLAERMGAATLFIGAGGGTTWERAAMGLPSLCVSVADNQVANAQALARAGVHRYLGDAGQATVDGLRQAITVLLDNAPLRQQFAARSRQLVDGLGARRVAVALLTDHLQAECHFERVLKDSQDEQF</sequence>
<evidence type="ECO:0000256" key="2">
    <source>
        <dbReference type="PIRSR" id="PIRSR620023-2"/>
    </source>
</evidence>
<dbReference type="EMBL" id="FZOL01000006">
    <property type="protein sequence ID" value="SNS32329.1"/>
    <property type="molecule type" value="Genomic_DNA"/>
</dbReference>
<protein>
    <submittedName>
        <fullName evidence="4">UDP-2,4-diacetamido-2,4,6-trideoxy-beta-L-altropyranose hydrolase</fullName>
    </submittedName>
</protein>
<feature type="binding site" evidence="2">
    <location>
        <position position="252"/>
    </location>
    <ligand>
        <name>substrate</name>
    </ligand>
</feature>
<dbReference type="AlphaFoldDB" id="A0A239DJB3"/>
<dbReference type="Gene3D" id="3.40.50.2000">
    <property type="entry name" value="Glycogen Phosphorylase B"/>
    <property type="match status" value="1"/>
</dbReference>
<evidence type="ECO:0000313" key="4">
    <source>
        <dbReference type="EMBL" id="SNS32329.1"/>
    </source>
</evidence>
<dbReference type="InterPro" id="IPR020023">
    <property type="entry name" value="PseG"/>
</dbReference>
<reference evidence="5" key="1">
    <citation type="submission" date="2017-06" db="EMBL/GenBank/DDBJ databases">
        <authorList>
            <person name="Varghese N."/>
            <person name="Submissions S."/>
        </authorList>
    </citation>
    <scope>NUCLEOTIDE SEQUENCE [LARGE SCALE GENOMIC DNA]</scope>
    <source>
        <strain evidence="5">DSM 22348</strain>
    </source>
</reference>
<dbReference type="STRING" id="1215104.GCA_000730585_03109"/>
<feature type="binding site" evidence="2">
    <location>
        <position position="154"/>
    </location>
    <ligand>
        <name>substrate</name>
    </ligand>
</feature>
<gene>
    <name evidence="4" type="ORF">SAMN05444352_106109</name>
</gene>